<dbReference type="Proteomes" id="UP000003711">
    <property type="component" value="Unassembled WGS sequence"/>
</dbReference>
<keyword evidence="3 5" id="KW-0560">Oxidoreductase</keyword>
<evidence type="ECO:0000256" key="6">
    <source>
        <dbReference type="SAM" id="Phobius"/>
    </source>
</evidence>
<evidence type="ECO:0000256" key="3">
    <source>
        <dbReference type="ARBA" id="ARBA00023002"/>
    </source>
</evidence>
<evidence type="ECO:0000256" key="1">
    <source>
        <dbReference type="ARBA" id="ARBA00006926"/>
    </source>
</evidence>
<dbReference type="PANTHER" id="PTHR11592">
    <property type="entry name" value="GLUTATHIONE PEROXIDASE"/>
    <property type="match status" value="1"/>
</dbReference>
<evidence type="ECO:0000313" key="7">
    <source>
        <dbReference type="EMBL" id="EEF87931.1"/>
    </source>
</evidence>
<reference evidence="7 8" key="2">
    <citation type="submission" date="2009-01" db="EMBL/GenBank/DDBJ databases">
        <title>Draft genome sequence of Bacteroides cellulosilyticus (DSM 14838).</title>
        <authorList>
            <person name="Sudarsanam P."/>
            <person name="Ley R."/>
            <person name="Guruge J."/>
            <person name="Turnbaugh P.J."/>
            <person name="Mahowald M."/>
            <person name="Liep D."/>
            <person name="Gordon J."/>
        </authorList>
    </citation>
    <scope>NUCLEOTIDE SEQUENCE [LARGE SCALE GENOMIC DNA]</scope>
    <source>
        <strain evidence="7 8">DSM 14838</strain>
    </source>
</reference>
<keyword evidence="6" id="KW-0812">Transmembrane</keyword>
<keyword evidence="2 5" id="KW-0575">Peroxidase</keyword>
<dbReference type="PANTHER" id="PTHR11592:SF78">
    <property type="entry name" value="GLUTATHIONE PEROXIDASE"/>
    <property type="match status" value="1"/>
</dbReference>
<keyword evidence="6" id="KW-0472">Membrane</keyword>
<gene>
    <name evidence="7" type="ORF">BACCELL_04450</name>
</gene>
<comment type="similarity">
    <text evidence="1 5">Belongs to the glutathione peroxidase family.</text>
</comment>
<feature type="transmembrane region" description="Helical" evidence="6">
    <location>
        <begin position="21"/>
        <end position="38"/>
    </location>
</feature>
<dbReference type="GO" id="GO:0004601">
    <property type="term" value="F:peroxidase activity"/>
    <property type="evidence" value="ECO:0007669"/>
    <property type="project" value="UniProtKB-KW"/>
</dbReference>
<evidence type="ECO:0000256" key="4">
    <source>
        <dbReference type="PIRSR" id="PIRSR000303-1"/>
    </source>
</evidence>
<evidence type="ECO:0000313" key="8">
    <source>
        <dbReference type="Proteomes" id="UP000003711"/>
    </source>
</evidence>
<dbReference type="GO" id="GO:0034599">
    <property type="term" value="P:cellular response to oxidative stress"/>
    <property type="evidence" value="ECO:0007669"/>
    <property type="project" value="TreeGrafter"/>
</dbReference>
<dbReference type="PROSITE" id="PS51355">
    <property type="entry name" value="GLUTATHIONE_PEROXID_3"/>
    <property type="match status" value="1"/>
</dbReference>
<dbReference type="EMBL" id="ACCH01000345">
    <property type="protein sequence ID" value="EEF87931.1"/>
    <property type="molecule type" value="Genomic_DNA"/>
</dbReference>
<dbReference type="HOGENOM" id="CLU_029507_1_1_10"/>
<keyword evidence="6" id="KW-1133">Transmembrane helix</keyword>
<dbReference type="InterPro" id="IPR036249">
    <property type="entry name" value="Thioredoxin-like_sf"/>
</dbReference>
<feature type="active site" evidence="4">
    <location>
        <position position="74"/>
    </location>
</feature>
<sequence>MINYLSLHFVFIDKQNIKMKTIIISIFMAMMAIAAQAQQKSFYDFTVKTIDGEDISLSTFKGKKVLVVNVASKCGFTPQYAKLEELYEKYGKDNFVIIGFPANNFLSQEPGSNEEIKEFCTLNYGVTFPMMAKISVKGKDIAPLYKWLTQKSENGVQDAKVG</sequence>
<organism evidence="7 8">
    <name type="scientific">Bacteroides cellulosilyticus DSM 14838</name>
    <dbReference type="NCBI Taxonomy" id="537012"/>
    <lineage>
        <taxon>Bacteria</taxon>
        <taxon>Pseudomonadati</taxon>
        <taxon>Bacteroidota</taxon>
        <taxon>Bacteroidia</taxon>
        <taxon>Bacteroidales</taxon>
        <taxon>Bacteroidaceae</taxon>
        <taxon>Bacteroides</taxon>
    </lineage>
</organism>
<reference evidence="7 8" key="1">
    <citation type="submission" date="2008-12" db="EMBL/GenBank/DDBJ databases">
        <authorList>
            <person name="Fulton L."/>
            <person name="Clifton S."/>
            <person name="Fulton B."/>
            <person name="Xu J."/>
            <person name="Minx P."/>
            <person name="Pepin K.H."/>
            <person name="Johnson M."/>
            <person name="Bhonagiri V."/>
            <person name="Nash W.E."/>
            <person name="Mardis E.R."/>
            <person name="Wilson R.K."/>
        </authorList>
    </citation>
    <scope>NUCLEOTIDE SEQUENCE [LARGE SCALE GENOMIC DNA]</scope>
    <source>
        <strain evidence="7 8">DSM 14838</strain>
    </source>
</reference>
<accession>E2NJG4</accession>
<dbReference type="InterPro" id="IPR029759">
    <property type="entry name" value="GPX_AS"/>
</dbReference>
<dbReference type="PRINTS" id="PR01011">
    <property type="entry name" value="GLUTPROXDASE"/>
</dbReference>
<name>E2NJG4_9BACE</name>
<evidence type="ECO:0000256" key="2">
    <source>
        <dbReference type="ARBA" id="ARBA00022559"/>
    </source>
</evidence>
<dbReference type="PIRSF" id="PIRSF000303">
    <property type="entry name" value="Glutathion_perox"/>
    <property type="match status" value="1"/>
</dbReference>
<dbReference type="SUPFAM" id="SSF52833">
    <property type="entry name" value="Thioredoxin-like"/>
    <property type="match status" value="1"/>
</dbReference>
<dbReference type="Gene3D" id="3.40.30.10">
    <property type="entry name" value="Glutaredoxin"/>
    <property type="match status" value="1"/>
</dbReference>
<proteinExistence type="inferred from homology"/>
<evidence type="ECO:0000256" key="5">
    <source>
        <dbReference type="RuleBase" id="RU000499"/>
    </source>
</evidence>
<dbReference type="AlphaFoldDB" id="E2NJG4"/>
<dbReference type="CDD" id="cd00340">
    <property type="entry name" value="GSH_Peroxidase"/>
    <property type="match status" value="1"/>
</dbReference>
<comment type="caution">
    <text evidence="7">The sequence shown here is derived from an EMBL/GenBank/DDBJ whole genome shotgun (WGS) entry which is preliminary data.</text>
</comment>
<dbReference type="Pfam" id="PF00255">
    <property type="entry name" value="GSHPx"/>
    <property type="match status" value="1"/>
</dbReference>
<protein>
    <recommendedName>
        <fullName evidence="5">Glutathione peroxidase</fullName>
    </recommendedName>
</protein>
<dbReference type="PROSITE" id="PS00460">
    <property type="entry name" value="GLUTATHIONE_PEROXID_1"/>
    <property type="match status" value="1"/>
</dbReference>
<dbReference type="InterPro" id="IPR000889">
    <property type="entry name" value="Glutathione_peroxidase"/>
</dbReference>